<dbReference type="SMART" id="SM00966">
    <property type="entry name" value="SpoVT_AbrB"/>
    <property type="match status" value="1"/>
</dbReference>
<dbReference type="EMBL" id="FNED01000001">
    <property type="protein sequence ID" value="SDH98097.1"/>
    <property type="molecule type" value="Genomic_DNA"/>
</dbReference>
<evidence type="ECO:0000256" key="1">
    <source>
        <dbReference type="PROSITE-ProRule" id="PRU01076"/>
    </source>
</evidence>
<dbReference type="AlphaFoldDB" id="A0A0D1XQP3"/>
<dbReference type="Gene3D" id="2.10.260.10">
    <property type="match status" value="1"/>
</dbReference>
<dbReference type="Pfam" id="PF04014">
    <property type="entry name" value="MazE_antitoxin"/>
    <property type="match status" value="1"/>
</dbReference>
<dbReference type="GO" id="GO:0003677">
    <property type="term" value="F:DNA binding"/>
    <property type="evidence" value="ECO:0007669"/>
    <property type="project" value="UniProtKB-UniRule"/>
</dbReference>
<dbReference type="InterPro" id="IPR052731">
    <property type="entry name" value="B_subtilis_Trans_State_Reg"/>
</dbReference>
<name>A0A0D1XQP3_ANEMI</name>
<dbReference type="NCBIfam" id="TIGR01439">
    <property type="entry name" value="lp_hng_hel_AbrB"/>
    <property type="match status" value="1"/>
</dbReference>
<evidence type="ECO:0000313" key="3">
    <source>
        <dbReference type="EMBL" id="KON97910.1"/>
    </source>
</evidence>
<evidence type="ECO:0000313" key="5">
    <source>
        <dbReference type="Proteomes" id="UP000037269"/>
    </source>
</evidence>
<keyword evidence="5" id="KW-1185">Reference proteome</keyword>
<evidence type="ECO:0000313" key="6">
    <source>
        <dbReference type="Proteomes" id="UP000182836"/>
    </source>
</evidence>
<dbReference type="Proteomes" id="UP000037269">
    <property type="component" value="Unassembled WGS sequence"/>
</dbReference>
<feature type="domain" description="SpoVT-AbrB" evidence="2">
    <location>
        <begin position="5"/>
        <end position="50"/>
    </location>
</feature>
<dbReference type="PATRIC" id="fig|47500.12.peg.2876"/>
<reference evidence="4 6" key="2">
    <citation type="submission" date="2016-10" db="EMBL/GenBank/DDBJ databases">
        <authorList>
            <person name="de Groot N.N."/>
        </authorList>
    </citation>
    <scope>NUCLEOTIDE SEQUENCE [LARGE SCALE GENOMIC DNA]</scope>
    <source>
        <strain evidence="4 6">DSM 2895</strain>
    </source>
</reference>
<dbReference type="EMBL" id="LGUG01000004">
    <property type="protein sequence ID" value="KON97910.1"/>
    <property type="molecule type" value="Genomic_DNA"/>
</dbReference>
<evidence type="ECO:0000313" key="4">
    <source>
        <dbReference type="EMBL" id="SDH98097.1"/>
    </source>
</evidence>
<proteinExistence type="predicted"/>
<dbReference type="PANTHER" id="PTHR36432">
    <property type="match status" value="1"/>
</dbReference>
<dbReference type="PANTHER" id="PTHR36432:SF4">
    <property type="entry name" value="TRANSITION STATE REGULATOR ABH-RELATED"/>
    <property type="match status" value="1"/>
</dbReference>
<dbReference type="Proteomes" id="UP000182836">
    <property type="component" value="Unassembled WGS sequence"/>
</dbReference>
<dbReference type="InterPro" id="IPR037914">
    <property type="entry name" value="SpoVT-AbrB_sf"/>
</dbReference>
<organism evidence="3 5">
    <name type="scientific">Aneurinibacillus migulanus</name>
    <name type="common">Bacillus migulanus</name>
    <dbReference type="NCBI Taxonomy" id="47500"/>
    <lineage>
        <taxon>Bacteria</taxon>
        <taxon>Bacillati</taxon>
        <taxon>Bacillota</taxon>
        <taxon>Bacilli</taxon>
        <taxon>Bacillales</taxon>
        <taxon>Paenibacillaceae</taxon>
        <taxon>Aneurinibacillus group</taxon>
        <taxon>Aneurinibacillus</taxon>
    </lineage>
</organism>
<evidence type="ECO:0000259" key="2">
    <source>
        <dbReference type="PROSITE" id="PS51740"/>
    </source>
</evidence>
<gene>
    <name evidence="3" type="ORF">AF333_23240</name>
    <name evidence="4" type="ORF">SAMN04487909_101119</name>
</gene>
<protein>
    <submittedName>
        <fullName evidence="3">AbrB family transcriptional regulator</fullName>
    </submittedName>
    <submittedName>
        <fullName evidence="4">Transcriptional pleiotropic regulator of transition state genes</fullName>
    </submittedName>
</protein>
<dbReference type="GeneID" id="42308043"/>
<dbReference type="OrthoDB" id="9782993at2"/>
<dbReference type="PROSITE" id="PS51740">
    <property type="entry name" value="SPOVT_ABRB"/>
    <property type="match status" value="1"/>
</dbReference>
<dbReference type="RefSeq" id="WP_043067842.1">
    <property type="nucleotide sequence ID" value="NZ_BJOA01000026.1"/>
</dbReference>
<sequence>MNETGIVRELDILGRIVFPMEVRKKLGIHHGDGMEIFVDGKQIILQKYTPGCIFCNSMEGISEYKGKKICTSCFAEMKNK</sequence>
<reference evidence="3 5" key="1">
    <citation type="submission" date="2015-07" db="EMBL/GenBank/DDBJ databases">
        <title>Fjat-14205 dsm 2895.</title>
        <authorList>
            <person name="Liu B."/>
            <person name="Wang J."/>
            <person name="Zhu Y."/>
            <person name="Liu G."/>
            <person name="Chen Q."/>
            <person name="Chen Z."/>
            <person name="Lan J."/>
            <person name="Che J."/>
            <person name="Ge C."/>
            <person name="Shi H."/>
            <person name="Pan Z."/>
            <person name="Liu X."/>
        </authorList>
    </citation>
    <scope>NUCLEOTIDE SEQUENCE [LARGE SCALE GENOMIC DNA]</scope>
    <source>
        <strain evidence="3 5">DSM 2895</strain>
    </source>
</reference>
<dbReference type="InterPro" id="IPR007159">
    <property type="entry name" value="SpoVT-AbrB_dom"/>
</dbReference>
<accession>A0A0D1XQP3</accession>
<dbReference type="STRING" id="47500.AF333_23240"/>
<dbReference type="SUPFAM" id="SSF89447">
    <property type="entry name" value="AbrB/MazE/MraZ-like"/>
    <property type="match status" value="1"/>
</dbReference>
<keyword evidence="1" id="KW-0238">DNA-binding</keyword>